<keyword evidence="3" id="KW-1003">Cell membrane</keyword>
<evidence type="ECO:0000313" key="8">
    <source>
        <dbReference type="EMBL" id="WXB06431.1"/>
    </source>
</evidence>
<organism evidence="8 9">
    <name type="scientific">Pendulispora rubella</name>
    <dbReference type="NCBI Taxonomy" id="2741070"/>
    <lineage>
        <taxon>Bacteria</taxon>
        <taxon>Pseudomonadati</taxon>
        <taxon>Myxococcota</taxon>
        <taxon>Myxococcia</taxon>
        <taxon>Myxococcales</taxon>
        <taxon>Sorangiineae</taxon>
        <taxon>Pendulisporaceae</taxon>
        <taxon>Pendulispora</taxon>
    </lineage>
</organism>
<feature type="transmembrane region" description="Helical" evidence="7">
    <location>
        <begin position="356"/>
        <end position="376"/>
    </location>
</feature>
<reference evidence="8" key="1">
    <citation type="submission" date="2021-12" db="EMBL/GenBank/DDBJ databases">
        <title>Discovery of the Pendulisporaceae a myxobacterial family with distinct sporulation behavior and unique specialized metabolism.</title>
        <authorList>
            <person name="Garcia R."/>
            <person name="Popoff A."/>
            <person name="Bader C.D."/>
            <person name="Loehr J."/>
            <person name="Walesch S."/>
            <person name="Walt C."/>
            <person name="Boldt J."/>
            <person name="Bunk B."/>
            <person name="Haeckl F.J.F.P.J."/>
            <person name="Gunesch A.P."/>
            <person name="Birkelbach J."/>
            <person name="Nuebel U."/>
            <person name="Pietschmann T."/>
            <person name="Bach T."/>
            <person name="Mueller R."/>
        </authorList>
    </citation>
    <scope>NUCLEOTIDE SEQUENCE</scope>
    <source>
        <strain evidence="8">MSr11367</strain>
    </source>
</reference>
<feature type="transmembrane region" description="Helical" evidence="7">
    <location>
        <begin position="203"/>
        <end position="225"/>
    </location>
</feature>
<keyword evidence="6 7" id="KW-0472">Membrane</keyword>
<dbReference type="PANTHER" id="PTHR45826:SF2">
    <property type="entry name" value="AMINO ACID TRANSPORTER"/>
    <property type="match status" value="1"/>
</dbReference>
<dbReference type="Gene3D" id="1.20.1740.10">
    <property type="entry name" value="Amino acid/polyamine transporter I"/>
    <property type="match status" value="1"/>
</dbReference>
<keyword evidence="9" id="KW-1185">Reference proteome</keyword>
<feature type="transmembrane region" description="Helical" evidence="7">
    <location>
        <begin position="130"/>
        <end position="151"/>
    </location>
</feature>
<dbReference type="Proteomes" id="UP001374803">
    <property type="component" value="Chromosome"/>
</dbReference>
<comment type="subcellular location">
    <subcellularLocation>
        <location evidence="1">Cell membrane</location>
        <topology evidence="1">Multi-pass membrane protein</topology>
    </subcellularLocation>
</comment>
<evidence type="ECO:0000256" key="7">
    <source>
        <dbReference type="SAM" id="Phobius"/>
    </source>
</evidence>
<keyword evidence="4 7" id="KW-0812">Transmembrane</keyword>
<feature type="transmembrane region" description="Helical" evidence="7">
    <location>
        <begin position="12"/>
        <end position="32"/>
    </location>
</feature>
<accession>A0ABZ2LB30</accession>
<keyword evidence="2" id="KW-0813">Transport</keyword>
<dbReference type="EMBL" id="CP089983">
    <property type="protein sequence ID" value="WXB06431.1"/>
    <property type="molecule type" value="Genomic_DNA"/>
</dbReference>
<feature type="transmembrane region" description="Helical" evidence="7">
    <location>
        <begin position="70"/>
        <end position="92"/>
    </location>
</feature>
<feature type="transmembrane region" description="Helical" evidence="7">
    <location>
        <begin position="325"/>
        <end position="344"/>
    </location>
</feature>
<evidence type="ECO:0000256" key="5">
    <source>
        <dbReference type="ARBA" id="ARBA00022989"/>
    </source>
</evidence>
<proteinExistence type="predicted"/>
<dbReference type="InterPro" id="IPR044566">
    <property type="entry name" value="RMV1-like"/>
</dbReference>
<dbReference type="Pfam" id="PF13520">
    <property type="entry name" value="AA_permease_2"/>
    <property type="match status" value="1"/>
</dbReference>
<dbReference type="PIRSF" id="PIRSF006060">
    <property type="entry name" value="AA_transporter"/>
    <property type="match status" value="1"/>
</dbReference>
<keyword evidence="5 7" id="KW-1133">Transmembrane helix</keyword>
<feature type="transmembrane region" description="Helical" evidence="7">
    <location>
        <begin position="104"/>
        <end position="124"/>
    </location>
</feature>
<dbReference type="PANTHER" id="PTHR45826">
    <property type="entry name" value="POLYAMINE TRANSPORTER PUT1"/>
    <property type="match status" value="1"/>
</dbReference>
<evidence type="ECO:0000256" key="3">
    <source>
        <dbReference type="ARBA" id="ARBA00022475"/>
    </source>
</evidence>
<dbReference type="InterPro" id="IPR002293">
    <property type="entry name" value="AA/rel_permease1"/>
</dbReference>
<evidence type="ECO:0000256" key="6">
    <source>
        <dbReference type="ARBA" id="ARBA00023136"/>
    </source>
</evidence>
<feature type="transmembrane region" description="Helical" evidence="7">
    <location>
        <begin position="388"/>
        <end position="409"/>
    </location>
</feature>
<feature type="transmembrane region" description="Helical" evidence="7">
    <location>
        <begin position="301"/>
        <end position="319"/>
    </location>
</feature>
<dbReference type="RefSeq" id="WP_394836078.1">
    <property type="nucleotide sequence ID" value="NZ_CP089929.1"/>
</dbReference>
<evidence type="ECO:0000313" key="9">
    <source>
        <dbReference type="Proteomes" id="UP001374803"/>
    </source>
</evidence>
<feature type="transmembrane region" description="Helical" evidence="7">
    <location>
        <begin position="245"/>
        <end position="266"/>
    </location>
</feature>
<gene>
    <name evidence="8" type="ORF">LVJ94_04125</name>
</gene>
<evidence type="ECO:0000256" key="4">
    <source>
        <dbReference type="ARBA" id="ARBA00022692"/>
    </source>
</evidence>
<sequence>MVSGGPYGLEELVQKTGFGAAIAILVATPLVWSLPTALMVGELAAAVPEDGGYYVWVRRALGDFWGYQGAWLSLAASVFDMAIYPTLFVLYLQRLWPAMGQPPYPVLVSVLVIAACAAWNMAGARAVGDGSALMTVLLVAPFAVLSVFALLSPRAMPVASAPSPLTLGDAGSGILIAMWNYMGWDNASTVAGEVHRPQRTYPVAVFVAIALIAASYTIPVGAMWYAGVDPSAWQTGSWVEVARHYGGAVLATSVVVGGMLSSLGMFNALCLSYSRLPVVLARDGYLPAACARRFQANDAPWVAILLCSALWTASLGLSFKRLVSLDILLYGTSLVLEFVAFVALRRREPDLPRPFLVPGGLPVAILLGLGPLLVLGVTLADNLHEDAFGLNALVFGALVVGAGPILYGVTRRLSSLPLRGRAGVGGD</sequence>
<name>A0ABZ2LB30_9BACT</name>
<protein>
    <submittedName>
        <fullName evidence="8">APC family permease</fullName>
    </submittedName>
</protein>
<evidence type="ECO:0000256" key="2">
    <source>
        <dbReference type="ARBA" id="ARBA00022448"/>
    </source>
</evidence>
<evidence type="ECO:0000256" key="1">
    <source>
        <dbReference type="ARBA" id="ARBA00004651"/>
    </source>
</evidence>